<keyword evidence="5 8" id="KW-0808">Transferase</keyword>
<feature type="domain" description="Porphobilinogen deaminase C-terminal" evidence="10">
    <location>
        <begin position="231"/>
        <end position="299"/>
    </location>
</feature>
<gene>
    <name evidence="8" type="primary">hemC</name>
    <name evidence="11" type="ORF">A6A40_01005</name>
</gene>
<dbReference type="Proteomes" id="UP000077405">
    <property type="component" value="Chromosome"/>
</dbReference>
<dbReference type="NCBIfam" id="TIGR00212">
    <property type="entry name" value="hemC"/>
    <property type="match status" value="1"/>
</dbReference>
<dbReference type="PANTHER" id="PTHR11557">
    <property type="entry name" value="PORPHOBILINOGEN DEAMINASE"/>
    <property type="match status" value="1"/>
</dbReference>
<comment type="pathway">
    <text evidence="2">Porphyrin-containing compound metabolism; protoporphyrin-IX biosynthesis; coproporphyrinogen-III from 5-aminolevulinate: step 2/4.</text>
</comment>
<proteinExistence type="inferred from homology"/>
<evidence type="ECO:0000256" key="7">
    <source>
        <dbReference type="ARBA" id="ARBA00048169"/>
    </source>
</evidence>
<evidence type="ECO:0000313" key="12">
    <source>
        <dbReference type="Proteomes" id="UP000077405"/>
    </source>
</evidence>
<dbReference type="Pfam" id="PF01379">
    <property type="entry name" value="Porphobil_deam"/>
    <property type="match status" value="1"/>
</dbReference>
<dbReference type="STRING" id="1226968.A6A40_01005"/>
<dbReference type="KEGG" id="ahu:A6A40_01005"/>
<dbReference type="RefSeq" id="WP_063633739.1">
    <property type="nucleotide sequence ID" value="NZ_CP015285.1"/>
</dbReference>
<dbReference type="PROSITE" id="PS00533">
    <property type="entry name" value="PORPHOBILINOGEN_DEAM"/>
    <property type="match status" value="1"/>
</dbReference>
<dbReference type="FunFam" id="3.40.190.10:FF:000101">
    <property type="entry name" value="Porphobilinogen deaminase, chloroplastic"/>
    <property type="match status" value="1"/>
</dbReference>
<evidence type="ECO:0000313" key="11">
    <source>
        <dbReference type="EMBL" id="ANC90599.1"/>
    </source>
</evidence>
<feature type="modified residue" description="S-(dipyrrolylmethanemethyl)cysteine" evidence="8">
    <location>
        <position position="246"/>
    </location>
</feature>
<evidence type="ECO:0000256" key="8">
    <source>
        <dbReference type="HAMAP-Rule" id="MF_00260"/>
    </source>
</evidence>
<dbReference type="SUPFAM" id="SSF53850">
    <property type="entry name" value="Periplasmic binding protein-like II"/>
    <property type="match status" value="1"/>
</dbReference>
<reference evidence="11 12" key="1">
    <citation type="journal article" date="2013" name="Int. J. Syst. Evol. Microbiol.">
        <title>Azospirillum humicireducens sp. nov., a nitrogen-fixing bacterium isolated from a microbial fuel cell.</title>
        <authorList>
            <person name="Zhou S."/>
            <person name="Han L."/>
            <person name="Wang Y."/>
            <person name="Yang G."/>
            <person name="Zhuang L."/>
            <person name="Hu P."/>
        </authorList>
    </citation>
    <scope>NUCLEOTIDE SEQUENCE [LARGE SCALE GENOMIC DNA]</scope>
    <source>
        <strain evidence="11 12">SgZ-5</strain>
    </source>
</reference>
<dbReference type="EC" id="2.5.1.61" evidence="8"/>
<evidence type="ECO:0000256" key="1">
    <source>
        <dbReference type="ARBA" id="ARBA00002869"/>
    </source>
</evidence>
<accession>A0A160JD46</accession>
<feature type="domain" description="Porphobilinogen deaminase N-terminal" evidence="9">
    <location>
        <begin position="6"/>
        <end position="217"/>
    </location>
</feature>
<dbReference type="InterPro" id="IPR000860">
    <property type="entry name" value="HemC"/>
</dbReference>
<name>A0A160JD46_9PROT</name>
<evidence type="ECO:0000256" key="3">
    <source>
        <dbReference type="ARBA" id="ARBA00005638"/>
    </source>
</evidence>
<comment type="subunit">
    <text evidence="4 8">Monomer.</text>
</comment>
<dbReference type="PRINTS" id="PR00151">
    <property type="entry name" value="PORPHBDMNASE"/>
</dbReference>
<evidence type="ECO:0000256" key="4">
    <source>
        <dbReference type="ARBA" id="ARBA00011245"/>
    </source>
</evidence>
<organism evidence="11 12">
    <name type="scientific">Azospirillum humicireducens</name>
    <dbReference type="NCBI Taxonomy" id="1226968"/>
    <lineage>
        <taxon>Bacteria</taxon>
        <taxon>Pseudomonadati</taxon>
        <taxon>Pseudomonadota</taxon>
        <taxon>Alphaproteobacteria</taxon>
        <taxon>Rhodospirillales</taxon>
        <taxon>Azospirillaceae</taxon>
        <taxon>Azospirillum</taxon>
    </lineage>
</organism>
<dbReference type="InterPro" id="IPR022418">
    <property type="entry name" value="Porphobilinogen_deaminase_C"/>
</dbReference>
<comment type="similarity">
    <text evidence="3 8">Belongs to the HMBS family.</text>
</comment>
<dbReference type="InterPro" id="IPR036803">
    <property type="entry name" value="Porphobilinogen_deaminase_C_sf"/>
</dbReference>
<dbReference type="Pfam" id="PF03900">
    <property type="entry name" value="Porphobil_deamC"/>
    <property type="match status" value="1"/>
</dbReference>
<evidence type="ECO:0000256" key="5">
    <source>
        <dbReference type="ARBA" id="ARBA00022679"/>
    </source>
</evidence>
<comment type="catalytic activity">
    <reaction evidence="7 8">
        <text>4 porphobilinogen + H2O = hydroxymethylbilane + 4 NH4(+)</text>
        <dbReference type="Rhea" id="RHEA:13185"/>
        <dbReference type="ChEBI" id="CHEBI:15377"/>
        <dbReference type="ChEBI" id="CHEBI:28938"/>
        <dbReference type="ChEBI" id="CHEBI:57845"/>
        <dbReference type="ChEBI" id="CHEBI:58126"/>
        <dbReference type="EC" id="2.5.1.61"/>
    </reaction>
</comment>
<dbReference type="SUPFAM" id="SSF54782">
    <property type="entry name" value="Porphobilinogen deaminase (hydroxymethylbilane synthase), C-terminal domain"/>
    <property type="match status" value="1"/>
</dbReference>
<dbReference type="UniPathway" id="UPA00251">
    <property type="reaction ID" value="UER00319"/>
</dbReference>
<sequence length="312" mass="32990">MTTHPLRIGTRGSPLALAQAHETRDRLIAAHPHLAAPGAIEIVVFKTTGDRILDRTLAEAGGKGLFTKELEEALFDGRADLAVHSMKDVPTQLPDGLEIATLLPREDPRDAFFARSGSGLADLPAGSVVGTAGLRRQAQVLELRPDLKIVPLRGNVQTRLSKLDAGEVDATLLALAGLRRLGLTDRITAVLEPETMLPAVAQGAIGIEIRSDDDATRALLAPLNCAETMVRVTAERALLAALDGSCRTPIAALAVLDGEDLHLRAKVLSHDGRSIFRAERRGKAADAESLGADAGAEIRAQLPPGFFAATPH</sequence>
<evidence type="ECO:0000259" key="9">
    <source>
        <dbReference type="Pfam" id="PF01379"/>
    </source>
</evidence>
<evidence type="ECO:0000256" key="6">
    <source>
        <dbReference type="ARBA" id="ARBA00023244"/>
    </source>
</evidence>
<dbReference type="GO" id="GO:0004418">
    <property type="term" value="F:hydroxymethylbilane synthase activity"/>
    <property type="evidence" value="ECO:0007669"/>
    <property type="project" value="UniProtKB-UniRule"/>
</dbReference>
<dbReference type="Gene3D" id="3.30.160.40">
    <property type="entry name" value="Porphobilinogen deaminase, C-terminal domain"/>
    <property type="match status" value="1"/>
</dbReference>
<comment type="cofactor">
    <cofactor evidence="8">
        <name>dipyrromethane</name>
        <dbReference type="ChEBI" id="CHEBI:60342"/>
    </cofactor>
    <text evidence="8">Binds 1 dipyrromethane group covalently.</text>
</comment>
<dbReference type="PIRSF" id="PIRSF001438">
    <property type="entry name" value="4pyrrol_synth_OHMeBilane_synth"/>
    <property type="match status" value="1"/>
</dbReference>
<dbReference type="InterPro" id="IPR022417">
    <property type="entry name" value="Porphobilin_deaminase_N"/>
</dbReference>
<dbReference type="FunFam" id="3.40.190.10:FF:000004">
    <property type="entry name" value="Porphobilinogen deaminase"/>
    <property type="match status" value="1"/>
</dbReference>
<dbReference type="OrthoDB" id="9810298at2"/>
<dbReference type="GO" id="GO:0005737">
    <property type="term" value="C:cytoplasm"/>
    <property type="evidence" value="ECO:0007669"/>
    <property type="project" value="UniProtKB-UniRule"/>
</dbReference>
<evidence type="ECO:0000259" key="10">
    <source>
        <dbReference type="Pfam" id="PF03900"/>
    </source>
</evidence>
<comment type="miscellaneous">
    <text evidence="8">The porphobilinogen subunits are added to the dipyrromethane group.</text>
</comment>
<dbReference type="HAMAP" id="MF_00260">
    <property type="entry name" value="Porphobil_deam"/>
    <property type="match status" value="1"/>
</dbReference>
<keyword evidence="6 8" id="KW-0627">Porphyrin biosynthesis</keyword>
<protein>
    <recommendedName>
        <fullName evidence="8">Porphobilinogen deaminase</fullName>
        <shortName evidence="8">PBG</shortName>
        <ecNumber evidence="8">2.5.1.61</ecNumber>
    </recommendedName>
    <alternativeName>
        <fullName evidence="8">Hydroxymethylbilane synthase</fullName>
        <shortName evidence="8">HMBS</shortName>
    </alternativeName>
    <alternativeName>
        <fullName evidence="8">Pre-uroporphyrinogen synthase</fullName>
    </alternativeName>
</protein>
<dbReference type="AlphaFoldDB" id="A0A160JD46"/>
<dbReference type="EMBL" id="CP015285">
    <property type="protein sequence ID" value="ANC90599.1"/>
    <property type="molecule type" value="Genomic_DNA"/>
</dbReference>
<keyword evidence="12" id="KW-1185">Reference proteome</keyword>
<dbReference type="Gene3D" id="3.40.190.10">
    <property type="entry name" value="Periplasmic binding protein-like II"/>
    <property type="match status" value="2"/>
</dbReference>
<dbReference type="InterPro" id="IPR022419">
    <property type="entry name" value="Porphobilin_deaminase_cofac_BS"/>
</dbReference>
<dbReference type="GO" id="GO:0006782">
    <property type="term" value="P:protoporphyrinogen IX biosynthetic process"/>
    <property type="evidence" value="ECO:0007669"/>
    <property type="project" value="UniProtKB-UniRule"/>
</dbReference>
<dbReference type="PANTHER" id="PTHR11557:SF0">
    <property type="entry name" value="PORPHOBILINOGEN DEAMINASE"/>
    <property type="match status" value="1"/>
</dbReference>
<comment type="function">
    <text evidence="1 8">Tetrapolymerization of the monopyrrole PBG into the hydroxymethylbilane pre-uroporphyrinogen in several discrete steps.</text>
</comment>
<evidence type="ECO:0000256" key="2">
    <source>
        <dbReference type="ARBA" id="ARBA00004735"/>
    </source>
</evidence>